<dbReference type="AlphaFoldDB" id="U4L807"/>
<accession>U4L807</accession>
<organism evidence="2 3">
    <name type="scientific">Pyronema omphalodes (strain CBS 100304)</name>
    <name type="common">Pyronema confluens</name>
    <dbReference type="NCBI Taxonomy" id="1076935"/>
    <lineage>
        <taxon>Eukaryota</taxon>
        <taxon>Fungi</taxon>
        <taxon>Dikarya</taxon>
        <taxon>Ascomycota</taxon>
        <taxon>Pezizomycotina</taxon>
        <taxon>Pezizomycetes</taxon>
        <taxon>Pezizales</taxon>
        <taxon>Pyronemataceae</taxon>
        <taxon>Pyronema</taxon>
    </lineage>
</organism>
<evidence type="ECO:0000256" key="1">
    <source>
        <dbReference type="SAM" id="MobiDB-lite"/>
    </source>
</evidence>
<protein>
    <submittedName>
        <fullName evidence="2">Uncharacterized protein</fullName>
    </submittedName>
</protein>
<dbReference type="EMBL" id="HF935944">
    <property type="protein sequence ID" value="CCX14276.1"/>
    <property type="molecule type" value="Genomic_DNA"/>
</dbReference>
<feature type="compositionally biased region" description="Polar residues" evidence="1">
    <location>
        <begin position="7"/>
        <end position="17"/>
    </location>
</feature>
<sequence length="32" mass="3431">MMALVKISTSNLESAHSSRPLATRTDNKVANS</sequence>
<evidence type="ECO:0000313" key="3">
    <source>
        <dbReference type="Proteomes" id="UP000018144"/>
    </source>
</evidence>
<reference evidence="2 3" key="1">
    <citation type="journal article" date="2013" name="PLoS Genet.">
        <title>The genome and development-dependent transcriptomes of Pyronema confluens: a window into fungal evolution.</title>
        <authorList>
            <person name="Traeger S."/>
            <person name="Altegoer F."/>
            <person name="Freitag M."/>
            <person name="Gabaldon T."/>
            <person name="Kempken F."/>
            <person name="Kumar A."/>
            <person name="Marcet-Houben M."/>
            <person name="Poggeler S."/>
            <person name="Stajich J.E."/>
            <person name="Nowrousian M."/>
        </authorList>
    </citation>
    <scope>NUCLEOTIDE SEQUENCE [LARGE SCALE GENOMIC DNA]</scope>
    <source>
        <strain evidence="3">CBS 100304</strain>
        <tissue evidence="2">Vegetative mycelium</tissue>
    </source>
</reference>
<gene>
    <name evidence="2" type="ORF">PCON_13869</name>
</gene>
<proteinExistence type="predicted"/>
<keyword evidence="3" id="KW-1185">Reference proteome</keyword>
<dbReference type="Proteomes" id="UP000018144">
    <property type="component" value="Unassembled WGS sequence"/>
</dbReference>
<evidence type="ECO:0000313" key="2">
    <source>
        <dbReference type="EMBL" id="CCX14276.1"/>
    </source>
</evidence>
<name>U4L807_PYROM</name>
<feature type="region of interest" description="Disordered" evidence="1">
    <location>
        <begin position="1"/>
        <end position="32"/>
    </location>
</feature>